<feature type="region of interest" description="Disordered" evidence="1">
    <location>
        <begin position="1"/>
        <end position="26"/>
    </location>
</feature>
<evidence type="ECO:0000256" key="1">
    <source>
        <dbReference type="SAM" id="MobiDB-lite"/>
    </source>
</evidence>
<dbReference type="EMBL" id="GBRH01259413">
    <property type="protein sequence ID" value="JAD38482.1"/>
    <property type="molecule type" value="Transcribed_RNA"/>
</dbReference>
<dbReference type="AlphaFoldDB" id="A0A0A8ZUI1"/>
<name>A0A0A8ZUI1_ARUDO</name>
<feature type="compositionally biased region" description="Low complexity" evidence="1">
    <location>
        <begin position="1"/>
        <end position="18"/>
    </location>
</feature>
<evidence type="ECO:0000313" key="2">
    <source>
        <dbReference type="EMBL" id="JAD38482.1"/>
    </source>
</evidence>
<organism evidence="2">
    <name type="scientific">Arundo donax</name>
    <name type="common">Giant reed</name>
    <name type="synonym">Donax arundinaceus</name>
    <dbReference type="NCBI Taxonomy" id="35708"/>
    <lineage>
        <taxon>Eukaryota</taxon>
        <taxon>Viridiplantae</taxon>
        <taxon>Streptophyta</taxon>
        <taxon>Embryophyta</taxon>
        <taxon>Tracheophyta</taxon>
        <taxon>Spermatophyta</taxon>
        <taxon>Magnoliopsida</taxon>
        <taxon>Liliopsida</taxon>
        <taxon>Poales</taxon>
        <taxon>Poaceae</taxon>
        <taxon>PACMAD clade</taxon>
        <taxon>Arundinoideae</taxon>
        <taxon>Arundineae</taxon>
        <taxon>Arundo</taxon>
    </lineage>
</organism>
<reference evidence="2" key="1">
    <citation type="submission" date="2014-09" db="EMBL/GenBank/DDBJ databases">
        <authorList>
            <person name="Magalhaes I.L.F."/>
            <person name="Oliveira U."/>
            <person name="Santos F.R."/>
            <person name="Vidigal T.H.D.A."/>
            <person name="Brescovit A.D."/>
            <person name="Santos A.J."/>
        </authorList>
    </citation>
    <scope>NUCLEOTIDE SEQUENCE</scope>
    <source>
        <tissue evidence="2">Shoot tissue taken approximately 20 cm above the soil surface</tissue>
    </source>
</reference>
<sequence length="44" mass="4554">MQVVVAPPSLSLPTTDPLPSAPSAPHPPAQILSFICQPPELVLP</sequence>
<protein>
    <submittedName>
        <fullName evidence="2">Uncharacterized protein</fullName>
    </submittedName>
</protein>
<proteinExistence type="predicted"/>
<reference evidence="2" key="2">
    <citation type="journal article" date="2015" name="Data Brief">
        <title>Shoot transcriptome of the giant reed, Arundo donax.</title>
        <authorList>
            <person name="Barrero R.A."/>
            <person name="Guerrero F.D."/>
            <person name="Moolhuijzen P."/>
            <person name="Goolsby J.A."/>
            <person name="Tidwell J."/>
            <person name="Bellgard S.E."/>
            <person name="Bellgard M.I."/>
        </authorList>
    </citation>
    <scope>NUCLEOTIDE SEQUENCE</scope>
    <source>
        <tissue evidence="2">Shoot tissue taken approximately 20 cm above the soil surface</tissue>
    </source>
</reference>
<accession>A0A0A8ZUI1</accession>